<dbReference type="Proteomes" id="UP001208570">
    <property type="component" value="Unassembled WGS sequence"/>
</dbReference>
<dbReference type="EMBL" id="JAODUP010000858">
    <property type="protein sequence ID" value="KAK2143269.1"/>
    <property type="molecule type" value="Genomic_DNA"/>
</dbReference>
<organism evidence="1 2">
    <name type="scientific">Paralvinella palmiformis</name>
    <dbReference type="NCBI Taxonomy" id="53620"/>
    <lineage>
        <taxon>Eukaryota</taxon>
        <taxon>Metazoa</taxon>
        <taxon>Spiralia</taxon>
        <taxon>Lophotrochozoa</taxon>
        <taxon>Annelida</taxon>
        <taxon>Polychaeta</taxon>
        <taxon>Sedentaria</taxon>
        <taxon>Canalipalpata</taxon>
        <taxon>Terebellida</taxon>
        <taxon>Terebelliformia</taxon>
        <taxon>Alvinellidae</taxon>
        <taxon>Paralvinella</taxon>
    </lineage>
</organism>
<reference evidence="1" key="1">
    <citation type="journal article" date="2023" name="Mol. Biol. Evol.">
        <title>Third-Generation Sequencing Reveals the Adaptive Role of the Epigenome in Three Deep-Sea Polychaetes.</title>
        <authorList>
            <person name="Perez M."/>
            <person name="Aroh O."/>
            <person name="Sun Y."/>
            <person name="Lan Y."/>
            <person name="Juniper S.K."/>
            <person name="Young C.R."/>
            <person name="Angers B."/>
            <person name="Qian P.Y."/>
        </authorList>
    </citation>
    <scope>NUCLEOTIDE SEQUENCE</scope>
    <source>
        <strain evidence="1">P08H-3</strain>
    </source>
</reference>
<accession>A0AAD9IYX8</accession>
<name>A0AAD9IYX8_9ANNE</name>
<evidence type="ECO:0000313" key="1">
    <source>
        <dbReference type="EMBL" id="KAK2143269.1"/>
    </source>
</evidence>
<keyword evidence="2" id="KW-1185">Reference proteome</keyword>
<sequence>MPTILRDPDVLIRSDADWSLAKPDLTFISIDLKLGPTYAIKHTLQELGVRIIEKSLSPYCHITDTCSGLAIINQTSALRVTQTDGVAFWKRYRDDAEFQDADGFICIHPVSLCELLMPFRKPVIMIVDDRYEVGRKQRDSWMLWNEHFLELVEETDNVVVTTSAYDMEYVKYFTHVSLPVVPFACEYITERYHPSLPSYLLMPINEDGFKDIILKRFRVEIETYDLNARLEYVFDLYGHSFKSNDLVKHAGLVVIPHQVSSLALTELRRLEIPLFLPTVELLARWQVDFHLMNRSLHDSRQATNHGRQSPILGAGGLPDPNDDVNQWAIGFWLTYCDYFSWPGVRYFNSVEDLASKLNSTTGDDLYYANQKARMFNVEEQANVYHFWRLAVDRLKAAKVKSVPA</sequence>
<dbReference type="AlphaFoldDB" id="A0AAD9IYX8"/>
<evidence type="ECO:0000313" key="2">
    <source>
        <dbReference type="Proteomes" id="UP001208570"/>
    </source>
</evidence>
<proteinExistence type="predicted"/>
<protein>
    <submittedName>
        <fullName evidence="1">Uncharacterized protein</fullName>
    </submittedName>
</protein>
<comment type="caution">
    <text evidence="1">The sequence shown here is derived from an EMBL/GenBank/DDBJ whole genome shotgun (WGS) entry which is preliminary data.</text>
</comment>
<gene>
    <name evidence="1" type="ORF">LSH36_858g00022</name>
</gene>